<proteinExistence type="predicted"/>
<evidence type="ECO:0000313" key="2">
    <source>
        <dbReference type="Proteomes" id="UP000727456"/>
    </source>
</evidence>
<gene>
    <name evidence="1" type="ORF">FHS31_002819</name>
</gene>
<keyword evidence="2" id="KW-1185">Reference proteome</keyword>
<dbReference type="EMBL" id="JAAOZC010000009">
    <property type="protein sequence ID" value="NIJ09187.1"/>
    <property type="molecule type" value="Genomic_DNA"/>
</dbReference>
<protein>
    <submittedName>
        <fullName evidence="1">Uncharacterized protein</fullName>
    </submittedName>
</protein>
<dbReference type="Proteomes" id="UP000727456">
    <property type="component" value="Unassembled WGS sequence"/>
</dbReference>
<accession>A0ABX0TUI8</accession>
<organism evidence="1 2">
    <name type="scientific">Sphingomonas vulcanisoli</name>
    <dbReference type="NCBI Taxonomy" id="1658060"/>
    <lineage>
        <taxon>Bacteria</taxon>
        <taxon>Pseudomonadati</taxon>
        <taxon>Pseudomonadota</taxon>
        <taxon>Alphaproteobacteria</taxon>
        <taxon>Sphingomonadales</taxon>
        <taxon>Sphingomonadaceae</taxon>
        <taxon>Sphingomonas</taxon>
    </lineage>
</organism>
<evidence type="ECO:0000313" key="1">
    <source>
        <dbReference type="EMBL" id="NIJ09187.1"/>
    </source>
</evidence>
<name>A0ABX0TUI8_9SPHN</name>
<sequence length="129" mass="13955">MRAAVDMLVRALMDRGPCCVLAADERPWASVTFTGAHHTLRLVIAADEATAFLEGIEDAEFDLREHLLADIVVTESVILGERRMVLIEALTIERADVFPPQRQCAEGQGEGYGGTTCGTKRAFVPLAAA</sequence>
<comment type="caution">
    <text evidence="1">The sequence shown here is derived from an EMBL/GenBank/DDBJ whole genome shotgun (WGS) entry which is preliminary data.</text>
</comment>
<dbReference type="RefSeq" id="WP_167074572.1">
    <property type="nucleotide sequence ID" value="NZ_JAAOZC010000009.1"/>
</dbReference>
<reference evidence="1 2" key="1">
    <citation type="submission" date="2020-03" db="EMBL/GenBank/DDBJ databases">
        <title>Genomic Encyclopedia of Type Strains, Phase III (KMG-III): the genomes of soil and plant-associated and newly described type strains.</title>
        <authorList>
            <person name="Whitman W."/>
        </authorList>
    </citation>
    <scope>NUCLEOTIDE SEQUENCE [LARGE SCALE GENOMIC DNA]</scope>
    <source>
        <strain evidence="1 2">CECT 8804</strain>
    </source>
</reference>